<reference evidence="1" key="1">
    <citation type="submission" date="2009-07" db="EMBL/GenBank/DDBJ databases">
        <authorList>
            <person name="Weinstock G."/>
            <person name="Sodergren E."/>
            <person name="Clifton S."/>
            <person name="Fulton L."/>
            <person name="Fulton B."/>
            <person name="Courtney L."/>
            <person name="Fronick C."/>
            <person name="Harrison M."/>
            <person name="Strong C."/>
            <person name="Farmer C."/>
            <person name="Delahaunty K."/>
            <person name="Markovic C."/>
            <person name="Hall O."/>
            <person name="Minx P."/>
            <person name="Tomlinson C."/>
            <person name="Mitreva M."/>
            <person name="Nelson J."/>
            <person name="Hou S."/>
            <person name="Wollam A."/>
            <person name="Pepin K.H."/>
            <person name="Johnson M."/>
            <person name="Bhonagiri V."/>
            <person name="Nash W.E."/>
            <person name="Warren W."/>
            <person name="Chinwalla A."/>
            <person name="Mardis E.R."/>
            <person name="Wilson R.K."/>
        </authorList>
    </citation>
    <scope>NUCLEOTIDE SEQUENCE [LARGE SCALE GENOMIC DNA]</scope>
    <source>
        <strain evidence="1">DSM 14469</strain>
    </source>
</reference>
<organism evidence="1 2">
    <name type="scientific">Marvinbryantia formatexigens DSM 14469</name>
    <dbReference type="NCBI Taxonomy" id="478749"/>
    <lineage>
        <taxon>Bacteria</taxon>
        <taxon>Bacillati</taxon>
        <taxon>Bacillota</taxon>
        <taxon>Clostridia</taxon>
        <taxon>Lachnospirales</taxon>
        <taxon>Lachnospiraceae</taxon>
        <taxon>Marvinbryantia</taxon>
    </lineage>
</organism>
<gene>
    <name evidence="1" type="ORF">BRYFOR_05848</name>
</gene>
<dbReference type="AlphaFoldDB" id="C6LB53"/>
<name>C6LB53_9FIRM</name>
<comment type="caution">
    <text evidence="1">The sequence shown here is derived from an EMBL/GenBank/DDBJ whole genome shotgun (WGS) entry which is preliminary data.</text>
</comment>
<dbReference type="Proteomes" id="UP000005561">
    <property type="component" value="Unassembled WGS sequence"/>
</dbReference>
<proteinExistence type="predicted"/>
<dbReference type="EMBL" id="ACCL02000003">
    <property type="protein sequence ID" value="EET62184.1"/>
    <property type="molecule type" value="Genomic_DNA"/>
</dbReference>
<evidence type="ECO:0000313" key="1">
    <source>
        <dbReference type="EMBL" id="EET62184.1"/>
    </source>
</evidence>
<sequence>MPAVFVQKSYTSFFIMGISNEDIHFWKERGKERVCGKREKSLWK</sequence>
<accession>C6LB53</accession>
<protein>
    <submittedName>
        <fullName evidence="1">Uncharacterized protein</fullName>
    </submittedName>
</protein>
<keyword evidence="2" id="KW-1185">Reference proteome</keyword>
<evidence type="ECO:0000313" key="2">
    <source>
        <dbReference type="Proteomes" id="UP000005561"/>
    </source>
</evidence>